<accession>A0ACB7WFN7</accession>
<dbReference type="Proteomes" id="UP000827976">
    <property type="component" value="Chromosome 4"/>
</dbReference>
<organism evidence="1 2">
    <name type="scientific">Dioscorea alata</name>
    <name type="common">Purple yam</name>
    <dbReference type="NCBI Taxonomy" id="55571"/>
    <lineage>
        <taxon>Eukaryota</taxon>
        <taxon>Viridiplantae</taxon>
        <taxon>Streptophyta</taxon>
        <taxon>Embryophyta</taxon>
        <taxon>Tracheophyta</taxon>
        <taxon>Spermatophyta</taxon>
        <taxon>Magnoliopsida</taxon>
        <taxon>Liliopsida</taxon>
        <taxon>Dioscoreales</taxon>
        <taxon>Dioscoreaceae</taxon>
        <taxon>Dioscorea</taxon>
    </lineage>
</organism>
<evidence type="ECO:0000313" key="2">
    <source>
        <dbReference type="Proteomes" id="UP000827976"/>
    </source>
</evidence>
<dbReference type="EMBL" id="CM037014">
    <property type="protein sequence ID" value="KAH7686511.1"/>
    <property type="molecule type" value="Genomic_DNA"/>
</dbReference>
<proteinExistence type="predicted"/>
<keyword evidence="2" id="KW-1185">Reference proteome</keyword>
<reference evidence="2" key="1">
    <citation type="journal article" date="2022" name="Nat. Commun.">
        <title>Chromosome evolution and the genetic basis of agronomically important traits in greater yam.</title>
        <authorList>
            <person name="Bredeson J.V."/>
            <person name="Lyons J.B."/>
            <person name="Oniyinde I.O."/>
            <person name="Okereke N.R."/>
            <person name="Kolade O."/>
            <person name="Nnabue I."/>
            <person name="Nwadili C.O."/>
            <person name="Hribova E."/>
            <person name="Parker M."/>
            <person name="Nwogha J."/>
            <person name="Shu S."/>
            <person name="Carlson J."/>
            <person name="Kariba R."/>
            <person name="Muthemba S."/>
            <person name="Knop K."/>
            <person name="Barton G.J."/>
            <person name="Sherwood A.V."/>
            <person name="Lopez-Montes A."/>
            <person name="Asiedu R."/>
            <person name="Jamnadass R."/>
            <person name="Muchugi A."/>
            <person name="Goodstein D."/>
            <person name="Egesi C.N."/>
            <person name="Featherston J."/>
            <person name="Asfaw A."/>
            <person name="Simpson G.G."/>
            <person name="Dolezel J."/>
            <person name="Hendre P.S."/>
            <person name="Van Deynze A."/>
            <person name="Kumar P.L."/>
            <person name="Obidiegwu J.E."/>
            <person name="Bhattacharjee R."/>
            <person name="Rokhsar D.S."/>
        </authorList>
    </citation>
    <scope>NUCLEOTIDE SEQUENCE [LARGE SCALE GENOMIC DNA]</scope>
    <source>
        <strain evidence="2">cv. TDa95/00328</strain>
    </source>
</reference>
<name>A0ACB7WFN7_DIOAL</name>
<protein>
    <submittedName>
        <fullName evidence="1">Uncharacterized protein</fullName>
    </submittedName>
</protein>
<evidence type="ECO:0000313" key="1">
    <source>
        <dbReference type="EMBL" id="KAH7686511.1"/>
    </source>
</evidence>
<sequence length="203" mass="23133">MPGTIHVFVLDLMDLPFDGSPLILKLAMGKREYQTVGKGECSFPVMSLRENLVLMLHDKEGNELSRTELPTMSVVEKGIWDDLFPLKGGGHVHMRVQFSLNEEERLRIRHMRETVVRKKQSELLKGQETGLLGSYPTTQLFSDGTKIEKTEQTDPVSVETLSAHFRCKNSENPLHKHLNSMIHIILSHSKRRLGFQTSNLFPL</sequence>
<gene>
    <name evidence="1" type="ORF">IHE45_04G110100</name>
</gene>
<comment type="caution">
    <text evidence="1">The sequence shown here is derived from an EMBL/GenBank/DDBJ whole genome shotgun (WGS) entry which is preliminary data.</text>
</comment>